<name>A0A6J5LTT2_9CAUD</name>
<feature type="compositionally biased region" description="Acidic residues" evidence="1">
    <location>
        <begin position="326"/>
        <end position="335"/>
    </location>
</feature>
<proteinExistence type="predicted"/>
<organism evidence="2">
    <name type="scientific">uncultured Caudovirales phage</name>
    <dbReference type="NCBI Taxonomy" id="2100421"/>
    <lineage>
        <taxon>Viruses</taxon>
        <taxon>Duplodnaviria</taxon>
        <taxon>Heunggongvirae</taxon>
        <taxon>Uroviricota</taxon>
        <taxon>Caudoviricetes</taxon>
        <taxon>Peduoviridae</taxon>
        <taxon>Maltschvirus</taxon>
        <taxon>Maltschvirus maltsch</taxon>
    </lineage>
</organism>
<evidence type="ECO:0000313" key="2">
    <source>
        <dbReference type="EMBL" id="CAB4137845.1"/>
    </source>
</evidence>
<reference evidence="2" key="1">
    <citation type="submission" date="2020-04" db="EMBL/GenBank/DDBJ databases">
        <authorList>
            <person name="Chiriac C."/>
            <person name="Salcher M."/>
            <person name="Ghai R."/>
            <person name="Kavagutti S V."/>
        </authorList>
    </citation>
    <scope>NUCLEOTIDE SEQUENCE</scope>
</reference>
<feature type="region of interest" description="Disordered" evidence="1">
    <location>
        <begin position="309"/>
        <end position="335"/>
    </location>
</feature>
<feature type="compositionally biased region" description="Polar residues" evidence="1">
    <location>
        <begin position="311"/>
        <end position="321"/>
    </location>
</feature>
<evidence type="ECO:0000256" key="1">
    <source>
        <dbReference type="SAM" id="MobiDB-lite"/>
    </source>
</evidence>
<gene>
    <name evidence="2" type="ORF">UFOVP326_102</name>
</gene>
<accession>A0A6J5LTT2</accession>
<feature type="compositionally biased region" description="Low complexity" evidence="1">
    <location>
        <begin position="24"/>
        <end position="40"/>
    </location>
</feature>
<protein>
    <recommendedName>
        <fullName evidence="3">RecT family</fullName>
    </recommendedName>
</protein>
<dbReference type="EMBL" id="LR796340">
    <property type="protein sequence ID" value="CAB4137845.1"/>
    <property type="molecule type" value="Genomic_DNA"/>
</dbReference>
<feature type="region of interest" description="Disordered" evidence="1">
    <location>
        <begin position="1"/>
        <end position="49"/>
    </location>
</feature>
<sequence length="335" mass="36703">MTNPDMLAASAPPARESPVQRTIPAAQPAPRRAPPRAGADGPPPEVAMPDITVGFGSLKGFELGQRMARMLCMMEVIPDRYRARYQKKNGEWVDNPAAVPNCFAALTMTESLRRSGVSVEVPTVMANLYMVHGQPAWSGQFVIALVNASTDRFAHPLEYEWTAGPGMKHVVYQDKEWPEGGGRPRIVERAIDVPDLSVIAWTTSRTTGRRVESPPISCELAVKEGWWQGNPKWQSMTQQMMVFRAGAWFGRAHCPERLMGLGMAEEYAPTVDGAIFADDEAPAAQQGQALTQEQHVTLDLDGQAEREHALVQTQDQDNNPPARTEADDDGFGGLA</sequence>
<evidence type="ECO:0008006" key="3">
    <source>
        <dbReference type="Google" id="ProtNLM"/>
    </source>
</evidence>